<name>A0A1Y2LAI9_9PROT</name>
<accession>A0A1Y2LAI9</accession>
<reference evidence="1 2" key="1">
    <citation type="submission" date="2014-03" db="EMBL/GenBank/DDBJ databases">
        <title>The draft genome sequence of Thalassospira alkalitolerans JCM 18968.</title>
        <authorList>
            <person name="Lai Q."/>
            <person name="Shao Z."/>
        </authorList>
    </citation>
    <scope>NUCLEOTIDE SEQUENCE [LARGE SCALE GENOMIC DNA]</scope>
    <source>
        <strain evidence="1 2">JCM 18968</strain>
    </source>
</reference>
<proteinExistence type="predicted"/>
<dbReference type="SUPFAM" id="SSF159888">
    <property type="entry name" value="YdhG-like"/>
    <property type="match status" value="1"/>
</dbReference>
<evidence type="ECO:0000313" key="1">
    <source>
        <dbReference type="EMBL" id="OSQ47545.1"/>
    </source>
</evidence>
<dbReference type="STRING" id="1293890.TALK_13170"/>
<dbReference type="Proteomes" id="UP000193396">
    <property type="component" value="Unassembled WGS sequence"/>
</dbReference>
<keyword evidence="2" id="KW-1185">Reference proteome</keyword>
<comment type="caution">
    <text evidence="1">The sequence shown here is derived from an EMBL/GenBank/DDBJ whole genome shotgun (WGS) entry which is preliminary data.</text>
</comment>
<dbReference type="EMBL" id="JFKB01000008">
    <property type="protein sequence ID" value="OSQ47545.1"/>
    <property type="molecule type" value="Genomic_DNA"/>
</dbReference>
<evidence type="ECO:0000313" key="2">
    <source>
        <dbReference type="Proteomes" id="UP000193396"/>
    </source>
</evidence>
<sequence>MAAKFAGYPSNAYAALMQIRGWIFDLAADHPAIGEITETLKWGEPSWLTKPKVGTTIRADWKPKAPDQVAIYFNCKTDLIDRARSHFGDILECDGNRAIIIALDRPLPKAPIQICLGWALSYHQDKKAPR</sequence>
<organism evidence="1 2">
    <name type="scientific">Thalassospira alkalitolerans</name>
    <dbReference type="NCBI Taxonomy" id="1293890"/>
    <lineage>
        <taxon>Bacteria</taxon>
        <taxon>Pseudomonadati</taxon>
        <taxon>Pseudomonadota</taxon>
        <taxon>Alphaproteobacteria</taxon>
        <taxon>Rhodospirillales</taxon>
        <taxon>Thalassospiraceae</taxon>
        <taxon>Thalassospira</taxon>
    </lineage>
</organism>
<dbReference type="AlphaFoldDB" id="A0A1Y2LAI9"/>
<evidence type="ECO:0008006" key="3">
    <source>
        <dbReference type="Google" id="ProtNLM"/>
    </source>
</evidence>
<gene>
    <name evidence="1" type="ORF">TALK_13170</name>
</gene>
<protein>
    <recommendedName>
        <fullName evidence="3">YdhG-like domain-containing protein</fullName>
    </recommendedName>
</protein>